<gene>
    <name evidence="1" type="ORF">SAMN04488137_2241</name>
</gene>
<evidence type="ECO:0000313" key="1">
    <source>
        <dbReference type="EMBL" id="SDM85174.1"/>
    </source>
</evidence>
<reference evidence="2" key="1">
    <citation type="submission" date="2016-10" db="EMBL/GenBank/DDBJ databases">
        <authorList>
            <person name="Varghese N."/>
            <person name="Submissions S."/>
        </authorList>
    </citation>
    <scope>NUCLEOTIDE SEQUENCE [LARGE SCALE GENOMIC DNA]</scope>
    <source>
        <strain evidence="2">CGMCC 1.6854</strain>
    </source>
</reference>
<organism evidence="1 2">
    <name type="scientific">Fictibacillus solisalsi</name>
    <dbReference type="NCBI Taxonomy" id="459525"/>
    <lineage>
        <taxon>Bacteria</taxon>
        <taxon>Bacillati</taxon>
        <taxon>Bacillota</taxon>
        <taxon>Bacilli</taxon>
        <taxon>Bacillales</taxon>
        <taxon>Fictibacillaceae</taxon>
        <taxon>Fictibacillus</taxon>
    </lineage>
</organism>
<protein>
    <submittedName>
        <fullName evidence="1">Uncharacterized protein</fullName>
    </submittedName>
</protein>
<proteinExistence type="predicted"/>
<sequence length="229" mass="26343">MEKSYLLLEESGLQEKGDLTFIGGLPRMPASEPLPPCELCGEKLTFFFQVSFPVGHSWEGKTMAVFACTMCAHEEYLIPEMLQDTLKGIDIPQGFLKSYQKNFRIFLFETENGELRNDYEEKIKFVRWRQSSAETPDETHAKIGGSPNWLLDDETPATYSTKVSMIFLMQLPQDMKFETVENAPSQRVLNLEGKPSSSRHSYYELFLANQIYFFGTKDMEPLVYILTQI</sequence>
<dbReference type="RefSeq" id="WP_090234571.1">
    <property type="nucleotide sequence ID" value="NZ_FNHW01000001.1"/>
</dbReference>
<dbReference type="EMBL" id="FNHW01000001">
    <property type="protein sequence ID" value="SDM85174.1"/>
    <property type="molecule type" value="Genomic_DNA"/>
</dbReference>
<dbReference type="OrthoDB" id="7014670at2"/>
<evidence type="ECO:0000313" key="2">
    <source>
        <dbReference type="Proteomes" id="UP000199544"/>
    </source>
</evidence>
<accession>A0A1G9WKV4</accession>
<keyword evidence="2" id="KW-1185">Reference proteome</keyword>
<dbReference type="STRING" id="459525.SAMN04488137_2241"/>
<name>A0A1G9WKV4_9BACL</name>
<dbReference type="AlphaFoldDB" id="A0A1G9WKV4"/>
<dbReference type="Proteomes" id="UP000199544">
    <property type="component" value="Unassembled WGS sequence"/>
</dbReference>